<dbReference type="InterPro" id="IPR050366">
    <property type="entry name" value="BP-dependent_transpt_permease"/>
</dbReference>
<evidence type="ECO:0000313" key="12">
    <source>
        <dbReference type="Proteomes" id="UP000268652"/>
    </source>
</evidence>
<dbReference type="Pfam" id="PF12911">
    <property type="entry name" value="OppC_N"/>
    <property type="match status" value="1"/>
</dbReference>
<dbReference type="EMBL" id="RBDX01000001">
    <property type="protein sequence ID" value="RKN12847.1"/>
    <property type="molecule type" value="Genomic_DNA"/>
</dbReference>
<feature type="transmembrane region" description="Helical" evidence="7">
    <location>
        <begin position="46"/>
        <end position="68"/>
    </location>
</feature>
<comment type="similarity">
    <text evidence="7">Belongs to the binding-protein-dependent transport system permease family.</text>
</comment>
<evidence type="ECO:0000256" key="4">
    <source>
        <dbReference type="ARBA" id="ARBA00022692"/>
    </source>
</evidence>
<keyword evidence="6 7" id="KW-0472">Membrane</keyword>
<dbReference type="Proteomes" id="UP000268652">
    <property type="component" value="Unassembled WGS sequence"/>
</dbReference>
<dbReference type="GO" id="GO:0055085">
    <property type="term" value="P:transmembrane transport"/>
    <property type="evidence" value="ECO:0007669"/>
    <property type="project" value="InterPro"/>
</dbReference>
<dbReference type="Pfam" id="PF00528">
    <property type="entry name" value="BPD_transp_1"/>
    <property type="match status" value="1"/>
</dbReference>
<evidence type="ECO:0000256" key="1">
    <source>
        <dbReference type="ARBA" id="ARBA00004651"/>
    </source>
</evidence>
<dbReference type="RefSeq" id="WP_120694756.1">
    <property type="nucleotide sequence ID" value="NZ_RBDX01000001.1"/>
</dbReference>
<evidence type="ECO:0000256" key="5">
    <source>
        <dbReference type="ARBA" id="ARBA00022989"/>
    </source>
</evidence>
<dbReference type="AlphaFoldDB" id="A0A3A9X2V7"/>
<dbReference type="EMBL" id="RBDY01000001">
    <property type="protein sequence ID" value="RKN27388.1"/>
    <property type="molecule type" value="Genomic_DNA"/>
</dbReference>
<dbReference type="PROSITE" id="PS50928">
    <property type="entry name" value="ABC_TM1"/>
    <property type="match status" value="1"/>
</dbReference>
<sequence length="308" mass="32216">MSLADTPHPAHPVRPGGPVHPGGPAPGAEAAPVAERGTGPRRWPPSLLVGTFLTGAILLVLLLTPWLAPHDPAAQDLAQRLAPPSGSHPLGTDQLGRDVLSRIMDGGRFSVSIAAITLVICAVSGTLIGMVAARRGGALDEFVMRVTDVLLAFPEIIVAMFLVAVLGANYLTLIVALVIGGWTPFARLARSLTLEINARDFIEAARALGCSRRFIVLRHVLPNALSPLLAHAALRFGHKLITVGALSFLGLGVQPPDADWGSMLADGQPYLTQAPGLVVHPGLAIFVTALGVTLIGQGIDTRRKAKEL</sequence>
<dbReference type="GO" id="GO:0005886">
    <property type="term" value="C:plasma membrane"/>
    <property type="evidence" value="ECO:0007669"/>
    <property type="project" value="UniProtKB-SubCell"/>
</dbReference>
<name>A0A3A9X2V7_9ACTN</name>
<feature type="compositionally biased region" description="Low complexity" evidence="8">
    <location>
        <begin position="26"/>
        <end position="37"/>
    </location>
</feature>
<dbReference type="PANTHER" id="PTHR43386">
    <property type="entry name" value="OLIGOPEPTIDE TRANSPORT SYSTEM PERMEASE PROTEIN APPC"/>
    <property type="match status" value="1"/>
</dbReference>
<dbReference type="Proteomes" id="UP000275024">
    <property type="component" value="Unassembled WGS sequence"/>
</dbReference>
<evidence type="ECO:0000256" key="8">
    <source>
        <dbReference type="SAM" id="MobiDB-lite"/>
    </source>
</evidence>
<keyword evidence="5 7" id="KW-1133">Transmembrane helix</keyword>
<protein>
    <submittedName>
        <fullName evidence="10">ABC transporter permease</fullName>
    </submittedName>
</protein>
<feature type="region of interest" description="Disordered" evidence="8">
    <location>
        <begin position="1"/>
        <end position="39"/>
    </location>
</feature>
<evidence type="ECO:0000256" key="2">
    <source>
        <dbReference type="ARBA" id="ARBA00022448"/>
    </source>
</evidence>
<evidence type="ECO:0000313" key="10">
    <source>
        <dbReference type="EMBL" id="RKN12847.1"/>
    </source>
</evidence>
<evidence type="ECO:0000256" key="6">
    <source>
        <dbReference type="ARBA" id="ARBA00023136"/>
    </source>
</evidence>
<feature type="transmembrane region" description="Helical" evidence="7">
    <location>
        <begin position="274"/>
        <end position="296"/>
    </location>
</feature>
<organism evidence="10 13">
    <name type="scientific">Streptomyces radicis</name>
    <dbReference type="NCBI Taxonomy" id="1750517"/>
    <lineage>
        <taxon>Bacteria</taxon>
        <taxon>Bacillati</taxon>
        <taxon>Actinomycetota</taxon>
        <taxon>Actinomycetes</taxon>
        <taxon>Kitasatosporales</taxon>
        <taxon>Streptomycetaceae</taxon>
        <taxon>Streptomyces</taxon>
    </lineage>
</organism>
<reference evidence="12 13" key="1">
    <citation type="submission" date="2018-09" db="EMBL/GenBank/DDBJ databases">
        <title>Streptomyces sp. nov. DS1-2, an endophytic actinomycete isolated from roots of Dendrobium scabrilingue.</title>
        <authorList>
            <person name="Kuncharoen N."/>
            <person name="Kudo T."/>
            <person name="Ohkuma M."/>
            <person name="Yuki M."/>
            <person name="Tanasupawat S."/>
        </authorList>
    </citation>
    <scope>NUCLEOTIDE SEQUENCE [LARGE SCALE GENOMIC DNA]</scope>
    <source>
        <strain evidence="10 13">AZ1-7</strain>
        <strain evidence="11 12">DS1-2</strain>
    </source>
</reference>
<accession>A0A3A9X2V7</accession>
<evidence type="ECO:0000313" key="11">
    <source>
        <dbReference type="EMBL" id="RKN27388.1"/>
    </source>
</evidence>
<dbReference type="PANTHER" id="PTHR43386:SF25">
    <property type="entry name" value="PEPTIDE ABC TRANSPORTER PERMEASE PROTEIN"/>
    <property type="match status" value="1"/>
</dbReference>
<dbReference type="InterPro" id="IPR035906">
    <property type="entry name" value="MetI-like_sf"/>
</dbReference>
<keyword evidence="12" id="KW-1185">Reference proteome</keyword>
<feature type="transmembrane region" description="Helical" evidence="7">
    <location>
        <begin position="109"/>
        <end position="130"/>
    </location>
</feature>
<proteinExistence type="inferred from homology"/>
<dbReference type="InterPro" id="IPR000515">
    <property type="entry name" value="MetI-like"/>
</dbReference>
<comment type="subcellular location">
    <subcellularLocation>
        <location evidence="1 7">Cell membrane</location>
        <topology evidence="1 7">Multi-pass membrane protein</topology>
    </subcellularLocation>
</comment>
<keyword evidence="4 7" id="KW-0812">Transmembrane</keyword>
<evidence type="ECO:0000256" key="7">
    <source>
        <dbReference type="RuleBase" id="RU363032"/>
    </source>
</evidence>
<keyword evidence="2 7" id="KW-0813">Transport</keyword>
<evidence type="ECO:0000256" key="3">
    <source>
        <dbReference type="ARBA" id="ARBA00022475"/>
    </source>
</evidence>
<feature type="domain" description="ABC transmembrane type-1" evidence="9">
    <location>
        <begin position="107"/>
        <end position="296"/>
    </location>
</feature>
<evidence type="ECO:0000313" key="13">
    <source>
        <dbReference type="Proteomes" id="UP000275024"/>
    </source>
</evidence>
<gene>
    <name evidence="11" type="ORF">D7318_00250</name>
    <name evidence="10" type="ORF">D7319_02645</name>
</gene>
<dbReference type="Gene3D" id="1.10.3720.10">
    <property type="entry name" value="MetI-like"/>
    <property type="match status" value="1"/>
</dbReference>
<dbReference type="CDD" id="cd06261">
    <property type="entry name" value="TM_PBP2"/>
    <property type="match status" value="1"/>
</dbReference>
<keyword evidence="3" id="KW-1003">Cell membrane</keyword>
<evidence type="ECO:0000259" key="9">
    <source>
        <dbReference type="PROSITE" id="PS50928"/>
    </source>
</evidence>
<dbReference type="SUPFAM" id="SSF161098">
    <property type="entry name" value="MetI-like"/>
    <property type="match status" value="1"/>
</dbReference>
<dbReference type="InterPro" id="IPR025966">
    <property type="entry name" value="OppC_N"/>
</dbReference>
<comment type="caution">
    <text evidence="10">The sequence shown here is derived from an EMBL/GenBank/DDBJ whole genome shotgun (WGS) entry which is preliminary data.</text>
</comment>
<dbReference type="OrthoDB" id="9812701at2"/>
<feature type="transmembrane region" description="Helical" evidence="7">
    <location>
        <begin position="236"/>
        <end position="254"/>
    </location>
</feature>